<name>A0A1W1UM78_9DEIO</name>
<reference evidence="1 2" key="1">
    <citation type="submission" date="2017-04" db="EMBL/GenBank/DDBJ databases">
        <authorList>
            <person name="Afonso C.L."/>
            <person name="Miller P.J."/>
            <person name="Scott M.A."/>
            <person name="Spackman E."/>
            <person name="Goraichik I."/>
            <person name="Dimitrov K.M."/>
            <person name="Suarez D.L."/>
            <person name="Swayne D.E."/>
        </authorList>
    </citation>
    <scope>NUCLEOTIDE SEQUENCE [LARGE SCALE GENOMIC DNA]</scope>
    <source>
        <strain evidence="1 2">KR-140</strain>
    </source>
</reference>
<dbReference type="AlphaFoldDB" id="A0A1W1UM78"/>
<protein>
    <submittedName>
        <fullName evidence="1">Uncharacterized protein</fullName>
    </submittedName>
</protein>
<accession>A0A1W1UM78</accession>
<proteinExistence type="predicted"/>
<keyword evidence="2" id="KW-1185">Reference proteome</keyword>
<evidence type="ECO:0000313" key="1">
    <source>
        <dbReference type="EMBL" id="SMB82133.1"/>
    </source>
</evidence>
<organism evidence="1 2">
    <name type="scientific">Deinococcus hopiensis KR-140</name>
    <dbReference type="NCBI Taxonomy" id="695939"/>
    <lineage>
        <taxon>Bacteria</taxon>
        <taxon>Thermotogati</taxon>
        <taxon>Deinococcota</taxon>
        <taxon>Deinococci</taxon>
        <taxon>Deinococcales</taxon>
        <taxon>Deinococcaceae</taxon>
        <taxon>Deinococcus</taxon>
    </lineage>
</organism>
<evidence type="ECO:0000313" key="2">
    <source>
        <dbReference type="Proteomes" id="UP000192582"/>
    </source>
</evidence>
<sequence>MPTSVSLLIPRLAALTGFNTTCLYGMVDISLPGSNHDPKASARAALDVAAPALQITELFA</sequence>
<gene>
    <name evidence="1" type="ORF">SAMN00790413_04858</name>
</gene>
<dbReference type="EMBL" id="FWWU01000005">
    <property type="protein sequence ID" value="SMB82133.1"/>
    <property type="molecule type" value="Genomic_DNA"/>
</dbReference>
<dbReference type="Proteomes" id="UP000192582">
    <property type="component" value="Unassembled WGS sequence"/>
</dbReference>